<sequence>NTARSEQFIPSSVDPSSTISSPIEPTTPQIAQIQGTVPILKVSTKNNTSSLASLTPEERIQKLRDRRHVVACLFCRGRKIACHPEPTEESTAAPSRSASPDGYPRSAPEKRAPCGECVYPERTPRTSRRRRAREQATAANAVAIAASLQEVRENARAESQSQPRIRVQIPQQQHILPRPVAPTYAR</sequence>
<reference evidence="1" key="1">
    <citation type="submission" date="2021-06" db="EMBL/GenBank/DDBJ databases">
        <authorList>
            <person name="Kallberg Y."/>
            <person name="Tangrot J."/>
            <person name="Rosling A."/>
        </authorList>
    </citation>
    <scope>NUCLEOTIDE SEQUENCE</scope>
    <source>
        <strain evidence="1">CL356</strain>
    </source>
</reference>
<organism evidence="1 2">
    <name type="scientific">Acaulospora colombiana</name>
    <dbReference type="NCBI Taxonomy" id="27376"/>
    <lineage>
        <taxon>Eukaryota</taxon>
        <taxon>Fungi</taxon>
        <taxon>Fungi incertae sedis</taxon>
        <taxon>Mucoromycota</taxon>
        <taxon>Glomeromycotina</taxon>
        <taxon>Glomeromycetes</taxon>
        <taxon>Diversisporales</taxon>
        <taxon>Acaulosporaceae</taxon>
        <taxon>Acaulospora</taxon>
    </lineage>
</organism>
<gene>
    <name evidence="1" type="ORF">ACOLOM_LOCUS12813</name>
</gene>
<evidence type="ECO:0000313" key="1">
    <source>
        <dbReference type="EMBL" id="CAG8753342.1"/>
    </source>
</evidence>
<proteinExistence type="predicted"/>
<protein>
    <submittedName>
        <fullName evidence="1">3185_t:CDS:1</fullName>
    </submittedName>
</protein>
<feature type="non-terminal residue" evidence="1">
    <location>
        <position position="1"/>
    </location>
</feature>
<accession>A0ACA9QIE9</accession>
<evidence type="ECO:0000313" key="2">
    <source>
        <dbReference type="Proteomes" id="UP000789525"/>
    </source>
</evidence>
<dbReference type="EMBL" id="CAJVPT010054438">
    <property type="protein sequence ID" value="CAG8753342.1"/>
    <property type="molecule type" value="Genomic_DNA"/>
</dbReference>
<dbReference type="Proteomes" id="UP000789525">
    <property type="component" value="Unassembled WGS sequence"/>
</dbReference>
<name>A0ACA9QIE9_9GLOM</name>
<keyword evidence="2" id="KW-1185">Reference proteome</keyword>
<comment type="caution">
    <text evidence="1">The sequence shown here is derived from an EMBL/GenBank/DDBJ whole genome shotgun (WGS) entry which is preliminary data.</text>
</comment>